<reference evidence="2 3" key="1">
    <citation type="submission" date="2012-02" db="EMBL/GenBank/DDBJ databases">
        <title>Improved High-Quality Draft genome of Joostella marina DSM 19592.</title>
        <authorList>
            <consortium name="US DOE Joint Genome Institute (JGI-PGF)"/>
            <person name="Lucas S."/>
            <person name="Copeland A."/>
            <person name="Lapidus A."/>
            <person name="Bruce D."/>
            <person name="Goodwin L."/>
            <person name="Pitluck S."/>
            <person name="Peters L."/>
            <person name="Chertkov O."/>
            <person name="Ovchinnikova G."/>
            <person name="Kyrpides N."/>
            <person name="Mavromatis K."/>
            <person name="Detter J.C."/>
            <person name="Han C."/>
            <person name="Land M."/>
            <person name="Hauser L."/>
            <person name="Markowitz V."/>
            <person name="Cheng J.-F."/>
            <person name="Hugenholtz P."/>
            <person name="Woyke T."/>
            <person name="Wu D."/>
            <person name="Tindall B."/>
            <person name="Brambilla E."/>
            <person name="Klenk H.-P."/>
            <person name="Eisen J.A."/>
        </authorList>
    </citation>
    <scope>NUCLEOTIDE SEQUENCE [LARGE SCALE GENOMIC DNA]</scope>
    <source>
        <strain evidence="2 3">DSM 19592</strain>
    </source>
</reference>
<feature type="compositionally biased region" description="Polar residues" evidence="1">
    <location>
        <begin position="15"/>
        <end position="27"/>
    </location>
</feature>
<proteinExistence type="predicted"/>
<feature type="compositionally biased region" description="Basic and acidic residues" evidence="1">
    <location>
        <begin position="28"/>
        <end position="46"/>
    </location>
</feature>
<evidence type="ECO:0000313" key="3">
    <source>
        <dbReference type="Proteomes" id="UP000004690"/>
    </source>
</evidence>
<dbReference type="HOGENOM" id="CLU_216987_0_0_10"/>
<protein>
    <submittedName>
        <fullName evidence="2">Uncharacterized protein</fullName>
    </submittedName>
</protein>
<gene>
    <name evidence="2" type="ORF">JoomaDRAFT_2746</name>
</gene>
<organism evidence="2 3">
    <name type="scientific">Galbibacter orientalis DSM 19592</name>
    <dbReference type="NCBI Taxonomy" id="926559"/>
    <lineage>
        <taxon>Bacteria</taxon>
        <taxon>Pseudomonadati</taxon>
        <taxon>Bacteroidota</taxon>
        <taxon>Flavobacteriia</taxon>
        <taxon>Flavobacteriales</taxon>
        <taxon>Flavobacteriaceae</taxon>
        <taxon>Galbibacter</taxon>
    </lineage>
</organism>
<feature type="region of interest" description="Disordered" evidence="1">
    <location>
        <begin position="1"/>
        <end position="46"/>
    </location>
</feature>
<evidence type="ECO:0000256" key="1">
    <source>
        <dbReference type="SAM" id="MobiDB-lite"/>
    </source>
</evidence>
<dbReference type="AlphaFoldDB" id="I3C7W8"/>
<keyword evidence="3" id="KW-1185">Reference proteome</keyword>
<dbReference type="Proteomes" id="UP000004690">
    <property type="component" value="Unassembled WGS sequence"/>
</dbReference>
<dbReference type="eggNOG" id="ENOG5033CIS">
    <property type="taxonomic scope" value="Bacteria"/>
</dbReference>
<accession>I3C7W8</accession>
<sequence length="46" mass="5505">MSTIKDKKWKRKQEQTNPTNPTGNRNIDTNKFDIDEKTIKDQQNKK</sequence>
<dbReference type="STRING" id="926559.JoomaDRAFT_2746"/>
<name>I3C7W8_9FLAO</name>
<dbReference type="RefSeq" id="WP_008613419.1">
    <property type="nucleotide sequence ID" value="NZ_JH651379.1"/>
</dbReference>
<dbReference type="EMBL" id="JH651379">
    <property type="protein sequence ID" value="EIJ39711.1"/>
    <property type="molecule type" value="Genomic_DNA"/>
</dbReference>
<evidence type="ECO:0000313" key="2">
    <source>
        <dbReference type="EMBL" id="EIJ39711.1"/>
    </source>
</evidence>